<dbReference type="OrthoDB" id="10181012at2759"/>
<evidence type="ECO:0000313" key="2">
    <source>
        <dbReference type="Proteomes" id="UP000276133"/>
    </source>
</evidence>
<reference evidence="1 2" key="1">
    <citation type="journal article" date="2018" name="Sci. Rep.">
        <title>Genomic signatures of local adaptation to the degree of environmental predictability in rotifers.</title>
        <authorList>
            <person name="Franch-Gras L."/>
            <person name="Hahn C."/>
            <person name="Garcia-Roger E.M."/>
            <person name="Carmona M.J."/>
            <person name="Serra M."/>
            <person name="Gomez A."/>
        </authorList>
    </citation>
    <scope>NUCLEOTIDE SEQUENCE [LARGE SCALE GENOMIC DNA]</scope>
    <source>
        <strain evidence="1">HYR1</strain>
    </source>
</reference>
<keyword evidence="2" id="KW-1185">Reference proteome</keyword>
<dbReference type="Proteomes" id="UP000276133">
    <property type="component" value="Unassembled WGS sequence"/>
</dbReference>
<proteinExistence type="predicted"/>
<gene>
    <name evidence="1" type="ORF">BpHYR1_042149</name>
</gene>
<dbReference type="EMBL" id="REGN01012298">
    <property type="protein sequence ID" value="RMZ96177.1"/>
    <property type="molecule type" value="Genomic_DNA"/>
</dbReference>
<sequence>MGVVYEKESLTEPKCSDETELAVKQALSKHENPTQCPICKKMFKNDKGFFLEKILLVFLFVVDRYEDKCYSKENKQSFLLGKNRFMDFNSINQTKIIDVIYVKFGKHFNELNKVDRFKSRSFSVKELINLDKKKENVNSPKELNPRLPGV</sequence>
<evidence type="ECO:0000313" key="1">
    <source>
        <dbReference type="EMBL" id="RMZ96177.1"/>
    </source>
</evidence>
<protein>
    <submittedName>
        <fullName evidence="1">Uncharacterized protein</fullName>
    </submittedName>
</protein>
<organism evidence="1 2">
    <name type="scientific">Brachionus plicatilis</name>
    <name type="common">Marine rotifer</name>
    <name type="synonym">Brachionus muelleri</name>
    <dbReference type="NCBI Taxonomy" id="10195"/>
    <lineage>
        <taxon>Eukaryota</taxon>
        <taxon>Metazoa</taxon>
        <taxon>Spiralia</taxon>
        <taxon>Gnathifera</taxon>
        <taxon>Rotifera</taxon>
        <taxon>Eurotatoria</taxon>
        <taxon>Monogononta</taxon>
        <taxon>Pseudotrocha</taxon>
        <taxon>Ploima</taxon>
        <taxon>Brachionidae</taxon>
        <taxon>Brachionus</taxon>
    </lineage>
</organism>
<accession>A0A3M7PBV8</accession>
<name>A0A3M7PBV8_BRAPC</name>
<dbReference type="AlphaFoldDB" id="A0A3M7PBV8"/>
<comment type="caution">
    <text evidence="1">The sequence shown here is derived from an EMBL/GenBank/DDBJ whole genome shotgun (WGS) entry which is preliminary data.</text>
</comment>